<evidence type="ECO:0000313" key="5">
    <source>
        <dbReference type="EMBL" id="KKE80969.1"/>
    </source>
</evidence>
<evidence type="ECO:0000256" key="1">
    <source>
        <dbReference type="ARBA" id="ARBA00010333"/>
    </source>
</evidence>
<gene>
    <name evidence="5" type="ORF">N479_23975</name>
</gene>
<dbReference type="Gene3D" id="3.40.190.10">
    <property type="entry name" value="Periplasmic binding protein-like II"/>
    <property type="match status" value="2"/>
</dbReference>
<dbReference type="AlphaFoldDB" id="A0A0F6A6B1"/>
<reference evidence="5 6" key="1">
    <citation type="journal article" date="2015" name="BMC Genomics">
        <title>Genome mining reveals unlocked bioactive potential of marine Gram-negative bacteria.</title>
        <authorList>
            <person name="Machado H."/>
            <person name="Sonnenschein E.C."/>
            <person name="Melchiorsen J."/>
            <person name="Gram L."/>
        </authorList>
    </citation>
    <scope>NUCLEOTIDE SEQUENCE [LARGE SCALE GENOMIC DNA]</scope>
    <source>
        <strain evidence="5 6">S4054</strain>
    </source>
</reference>
<organism evidence="5 6">
    <name type="scientific">Pseudoalteromonas luteoviolacea S4054</name>
    <dbReference type="NCBI Taxonomy" id="1129367"/>
    <lineage>
        <taxon>Bacteria</taxon>
        <taxon>Pseudomonadati</taxon>
        <taxon>Pseudomonadota</taxon>
        <taxon>Gammaproteobacteria</taxon>
        <taxon>Alteromonadales</taxon>
        <taxon>Pseudoalteromonadaceae</taxon>
        <taxon>Pseudoalteromonas</taxon>
    </lineage>
</organism>
<dbReference type="SUPFAM" id="SSF53850">
    <property type="entry name" value="Periplasmic binding protein-like II"/>
    <property type="match status" value="1"/>
</dbReference>
<dbReference type="Pfam" id="PF00497">
    <property type="entry name" value="SBP_bac_3"/>
    <property type="match status" value="1"/>
</dbReference>
<keyword evidence="2 3" id="KW-0732">Signal</keyword>
<feature type="domain" description="Solute-binding protein family 3/N-terminal" evidence="4">
    <location>
        <begin position="41"/>
        <end position="266"/>
    </location>
</feature>
<comment type="caution">
    <text evidence="5">The sequence shown here is derived from an EMBL/GenBank/DDBJ whole genome shotgun (WGS) entry which is preliminary data.</text>
</comment>
<dbReference type="EMBL" id="AUXW01000203">
    <property type="protein sequence ID" value="KKE80969.1"/>
    <property type="molecule type" value="Genomic_DNA"/>
</dbReference>
<evidence type="ECO:0000313" key="6">
    <source>
        <dbReference type="Proteomes" id="UP000033434"/>
    </source>
</evidence>
<dbReference type="InterPro" id="IPR001638">
    <property type="entry name" value="Solute-binding_3/MltF_N"/>
</dbReference>
<dbReference type="Proteomes" id="UP000033434">
    <property type="component" value="Unassembled WGS sequence"/>
</dbReference>
<feature type="signal peptide" evidence="3">
    <location>
        <begin position="1"/>
        <end position="38"/>
    </location>
</feature>
<sequence length="272" mass="30702">MSWRAMTGHFFKVKCQCGNLSVYLAACLLLLLSHQALAARVLQFVTLEYPPYQYLEGNQPKGVGITMVNEVFNRMDIPIAVRFMPWGRAIREIQSGHADGIFTIYSSKDRKKTMLFSDQVLISQSVSIFSKRDSKLNLTGTIDELSELSVGLVRNVSYGFEIDQAIKQGQIHKIVEANSGMQSFKLLLADRVDIVISNQLGGADILRRLDIENEIKRHTEYAYAIPSYFAFPKTRRGEKLKKRFDDTLLQMKADGTYQAVLQQALDCTGSDC</sequence>
<proteinExistence type="inferred from homology"/>
<evidence type="ECO:0000256" key="2">
    <source>
        <dbReference type="ARBA" id="ARBA00022729"/>
    </source>
</evidence>
<dbReference type="PANTHER" id="PTHR35936:SF25">
    <property type="entry name" value="ABC TRANSPORTER SUBSTRATE-BINDING PROTEIN"/>
    <property type="match status" value="1"/>
</dbReference>
<protein>
    <recommendedName>
        <fullName evidence="4">Solute-binding protein family 3/N-terminal domain-containing protein</fullName>
    </recommendedName>
</protein>
<dbReference type="SMART" id="SM00062">
    <property type="entry name" value="PBPb"/>
    <property type="match status" value="1"/>
</dbReference>
<evidence type="ECO:0000259" key="4">
    <source>
        <dbReference type="SMART" id="SM00062"/>
    </source>
</evidence>
<name>A0A0F6A6B1_9GAMM</name>
<accession>A0A0F6A6B1</accession>
<dbReference type="PANTHER" id="PTHR35936">
    <property type="entry name" value="MEMBRANE-BOUND LYTIC MUREIN TRANSGLYCOSYLASE F"/>
    <property type="match status" value="1"/>
</dbReference>
<feature type="chain" id="PRO_5002499502" description="Solute-binding protein family 3/N-terminal domain-containing protein" evidence="3">
    <location>
        <begin position="39"/>
        <end position="272"/>
    </location>
</feature>
<comment type="similarity">
    <text evidence="1">Belongs to the bacterial solute-binding protein 3 family.</text>
</comment>
<evidence type="ECO:0000256" key="3">
    <source>
        <dbReference type="SAM" id="SignalP"/>
    </source>
</evidence>
<dbReference type="PATRIC" id="fig|1129367.4.peg.5215"/>